<evidence type="ECO:0008006" key="8">
    <source>
        <dbReference type="Google" id="ProtNLM"/>
    </source>
</evidence>
<dbReference type="SUPFAM" id="SSF47862">
    <property type="entry name" value="Saposin"/>
    <property type="match status" value="1"/>
</dbReference>
<dbReference type="InterPro" id="IPR011001">
    <property type="entry name" value="Saposin-like"/>
</dbReference>
<evidence type="ECO:0000313" key="4">
    <source>
        <dbReference type="EMBL" id="KAA0167353.1"/>
    </source>
</evidence>
<dbReference type="Proteomes" id="UP000322899">
    <property type="component" value="Unassembled WGS sequence"/>
</dbReference>
<keyword evidence="6" id="KW-1185">Reference proteome</keyword>
<evidence type="ECO:0000313" key="5">
    <source>
        <dbReference type="Proteomes" id="UP000322899"/>
    </source>
</evidence>
<feature type="chain" id="PRO_5036136840" description="Saposin B-type domain-containing protein" evidence="1">
    <location>
        <begin position="31"/>
        <end position="126"/>
    </location>
</feature>
<protein>
    <recommendedName>
        <fullName evidence="8">Saposin B-type domain-containing protein</fullName>
    </recommendedName>
</protein>
<sequence length="126" mass="13467">MAQLGGVGFAWRLALVAAAVLLACVHQASGAKGALSASAFDYETCFACELTWRQVHVSVPLNPSAEDVNAAFDEFCANPVPVFEASCRDMAAQRWKMVDDYLAGKSFNSICENAQVCWKGLMLSGA</sequence>
<evidence type="ECO:0000313" key="6">
    <source>
        <dbReference type="Proteomes" id="UP000323011"/>
    </source>
</evidence>
<comment type="caution">
    <text evidence="4">The sequence shown here is derived from an EMBL/GenBank/DDBJ whole genome shotgun (WGS) entry which is preliminary data.</text>
</comment>
<evidence type="ECO:0000313" key="3">
    <source>
        <dbReference type="EMBL" id="KAA0155072.1"/>
    </source>
</evidence>
<proteinExistence type="predicted"/>
<organism evidence="4 5">
    <name type="scientific">Cafeteria roenbergensis</name>
    <name type="common">Marine flagellate</name>
    <dbReference type="NCBI Taxonomy" id="33653"/>
    <lineage>
        <taxon>Eukaryota</taxon>
        <taxon>Sar</taxon>
        <taxon>Stramenopiles</taxon>
        <taxon>Bigyra</taxon>
        <taxon>Opalozoa</taxon>
        <taxon>Bicosoecida</taxon>
        <taxon>Cafeteriaceae</taxon>
        <taxon>Cafeteria</taxon>
    </lineage>
</organism>
<name>A0A5A8DPI4_CAFRO</name>
<gene>
    <name evidence="4" type="ORF">FNF27_07313</name>
    <name evidence="2" type="ORF">FNF29_07638</name>
    <name evidence="3" type="ORF">FNF31_06140</name>
</gene>
<feature type="signal peptide" evidence="1">
    <location>
        <begin position="1"/>
        <end position="30"/>
    </location>
</feature>
<dbReference type="EMBL" id="VLTN01000073">
    <property type="protein sequence ID" value="KAA0147011.1"/>
    <property type="molecule type" value="Genomic_DNA"/>
</dbReference>
<dbReference type="EMBL" id="VLTM01000089">
    <property type="protein sequence ID" value="KAA0155072.1"/>
    <property type="molecule type" value="Genomic_DNA"/>
</dbReference>
<evidence type="ECO:0000313" key="7">
    <source>
        <dbReference type="Proteomes" id="UP000325113"/>
    </source>
</evidence>
<dbReference type="EMBL" id="VLTO01000081">
    <property type="protein sequence ID" value="KAA0167353.1"/>
    <property type="molecule type" value="Genomic_DNA"/>
</dbReference>
<evidence type="ECO:0000256" key="1">
    <source>
        <dbReference type="SAM" id="SignalP"/>
    </source>
</evidence>
<evidence type="ECO:0000313" key="2">
    <source>
        <dbReference type="EMBL" id="KAA0147011.1"/>
    </source>
</evidence>
<dbReference type="Proteomes" id="UP000323011">
    <property type="component" value="Unassembled WGS sequence"/>
</dbReference>
<dbReference type="AlphaFoldDB" id="A0A5A8DPI4"/>
<dbReference type="Gene3D" id="1.10.225.10">
    <property type="entry name" value="Saposin-like"/>
    <property type="match status" value="1"/>
</dbReference>
<keyword evidence="1" id="KW-0732">Signal</keyword>
<accession>A0A5A8DPI4</accession>
<reference evidence="5 6" key="1">
    <citation type="submission" date="2019-07" db="EMBL/GenBank/DDBJ databases">
        <title>Genomes of Cafeteria roenbergensis.</title>
        <authorList>
            <person name="Fischer M.G."/>
            <person name="Hackl T."/>
            <person name="Roman M."/>
        </authorList>
    </citation>
    <scope>NUCLEOTIDE SEQUENCE [LARGE SCALE GENOMIC DNA]</scope>
    <source>
        <strain evidence="2 6">BVI</strain>
        <strain evidence="3 7">Cflag</strain>
        <strain evidence="4 5">E4-10P</strain>
    </source>
</reference>
<dbReference type="Proteomes" id="UP000325113">
    <property type="component" value="Unassembled WGS sequence"/>
</dbReference>